<dbReference type="SUPFAM" id="SSF82185">
    <property type="entry name" value="Histone H3 K4-specific methyltransferase SET7/9 N-terminal domain"/>
    <property type="match status" value="1"/>
</dbReference>
<dbReference type="SMART" id="SM00698">
    <property type="entry name" value="MORN"/>
    <property type="match status" value="3"/>
</dbReference>
<dbReference type="Gene3D" id="2.20.110.10">
    <property type="entry name" value="Histone H3 K4-specific methyltransferase SET7/9 N-terminal domain"/>
    <property type="match status" value="2"/>
</dbReference>
<evidence type="ECO:0000313" key="2">
    <source>
        <dbReference type="EMBL" id="SNR14381.1"/>
    </source>
</evidence>
<name>A0A238U593_9FLAO</name>
<dbReference type="InterPro" id="IPR003409">
    <property type="entry name" value="MORN"/>
</dbReference>
<dbReference type="RefSeq" id="WP_095069293.1">
    <property type="nucleotide sequence ID" value="NZ_LT899436.1"/>
</dbReference>
<organism evidence="2 3">
    <name type="scientific">Tenacibaculum jejuense</name>
    <dbReference type="NCBI Taxonomy" id="584609"/>
    <lineage>
        <taxon>Bacteria</taxon>
        <taxon>Pseudomonadati</taxon>
        <taxon>Bacteroidota</taxon>
        <taxon>Flavobacteriia</taxon>
        <taxon>Flavobacteriales</taxon>
        <taxon>Flavobacteriaceae</taxon>
        <taxon>Tenacibaculum</taxon>
    </lineage>
</organism>
<proteinExistence type="predicted"/>
<dbReference type="AlphaFoldDB" id="A0A238U593"/>
<dbReference type="PANTHER" id="PTHR43215">
    <property type="entry name" value="RADIAL SPOKE HEAD 1 HOMOLOG"/>
    <property type="match status" value="1"/>
</dbReference>
<keyword evidence="3" id="KW-1185">Reference proteome</keyword>
<accession>A0A238U593</accession>
<sequence length="285" mass="33106">MKVSKTSIIFFLVLFVTLIAIAINGNVKQNHLQEKITSLENEHLLLKEKVVQEKNLTHIDSLLIDGKYETALTAYEKQFSDSIVNQDKDYVKFRIKIAKQFVNLKQIEKKSKITQNITNANASHQNANTRLKDEKYDSLYTILKKTRRQLYASRRKLKKKTSFGYLTFKSSKKHIIHYVGEINNKKANGYGIAIFDTGGRYEGNWKNNNREGKGIFHWADGEYYEGDYKNDLRNGSGTYFWTNGKKYTGGWKDDERQGKGIYYNKKGKTLAKGIWKKDKLVEETE</sequence>
<keyword evidence="2" id="KW-0808">Transferase</keyword>
<dbReference type="PANTHER" id="PTHR43215:SF14">
    <property type="entry name" value="RADIAL SPOKE HEAD 1 HOMOLOG"/>
    <property type="match status" value="1"/>
</dbReference>
<dbReference type="Proteomes" id="UP000215214">
    <property type="component" value="Chromosome TJEJU"/>
</dbReference>
<evidence type="ECO:0000256" key="1">
    <source>
        <dbReference type="ARBA" id="ARBA00022737"/>
    </source>
</evidence>
<dbReference type="GO" id="GO:0016301">
    <property type="term" value="F:kinase activity"/>
    <property type="evidence" value="ECO:0007669"/>
    <property type="project" value="UniProtKB-KW"/>
</dbReference>
<dbReference type="KEGG" id="tje:TJEJU_0602"/>
<keyword evidence="2" id="KW-0418">Kinase</keyword>
<reference evidence="2 3" key="1">
    <citation type="submission" date="2017-07" db="EMBL/GenBank/DDBJ databases">
        <authorList>
            <person name="Sun Z.S."/>
            <person name="Albrecht U."/>
            <person name="Echele G."/>
            <person name="Lee C.C."/>
        </authorList>
    </citation>
    <scope>NUCLEOTIDE SEQUENCE [LARGE SCALE GENOMIC DNA]</scope>
    <source>
        <strain evidence="3">type strain: KCTC 22618</strain>
    </source>
</reference>
<keyword evidence="1" id="KW-0677">Repeat</keyword>
<evidence type="ECO:0000313" key="3">
    <source>
        <dbReference type="Proteomes" id="UP000215214"/>
    </source>
</evidence>
<protein>
    <submittedName>
        <fullName evidence="2">Putative phosphatidylinositol 4-phosphate 5-kinase</fullName>
    </submittedName>
</protein>
<dbReference type="OrthoDB" id="1097666at2"/>
<dbReference type="Pfam" id="PF02493">
    <property type="entry name" value="MORN"/>
    <property type="match status" value="4"/>
</dbReference>
<dbReference type="EMBL" id="LT899436">
    <property type="protein sequence ID" value="SNR14381.1"/>
    <property type="molecule type" value="Genomic_DNA"/>
</dbReference>
<gene>
    <name evidence="2" type="ORF">TJEJU_0602</name>
</gene>